<evidence type="ECO:0000313" key="6">
    <source>
        <dbReference type="EMBL" id="EFV02635.1"/>
    </source>
</evidence>
<dbReference type="Gene3D" id="1.10.10.60">
    <property type="entry name" value="Homeodomain-like"/>
    <property type="match status" value="1"/>
</dbReference>
<sequence>MDSKRINQIIRISKHYYESDMGQVEIARQEGISKSTVSRLLKLGKELGLVEVRIKEPTMAHADLEAQFLAGYPLRNITIVPALIDNPQIIARDVYTALIEDLPKYIDDDSVLGVAWGTTLEMLSTMLVSIRRQHVSVIQLTGGYSRLAHESSALKILQNFASAVGGEAYVIPAPAMVDAPFIAEAIKQDSQIKQILAMAGHCQTAVYSAGFFGRPSVIYEMGLLTDEQYRVMEKGGCVGDCCSHFINADGDLYDPALDARVVGASLETIQKIPNKLLVASGINKGQVIHAALKGGLADHLYIDAPTAREVLKFLG</sequence>
<proteinExistence type="inferred from homology"/>
<keyword evidence="2" id="KW-0805">Transcription regulation</keyword>
<evidence type="ECO:0000256" key="4">
    <source>
        <dbReference type="ARBA" id="ARBA00023163"/>
    </source>
</evidence>
<gene>
    <name evidence="6" type="ORF">HMP0721_0321</name>
</gene>
<evidence type="ECO:0000256" key="3">
    <source>
        <dbReference type="ARBA" id="ARBA00023125"/>
    </source>
</evidence>
<dbReference type="OrthoDB" id="58802at2"/>
<feature type="domain" description="Sugar-binding" evidence="5">
    <location>
        <begin position="60"/>
        <end position="312"/>
    </location>
</feature>
<comment type="similarity">
    <text evidence="1">Belongs to the SorC transcriptional regulatory family.</text>
</comment>
<evidence type="ECO:0000256" key="2">
    <source>
        <dbReference type="ARBA" id="ARBA00023015"/>
    </source>
</evidence>
<comment type="caution">
    <text evidence="6">The sequence shown here is derived from an EMBL/GenBank/DDBJ whole genome shotgun (WGS) entry which is preliminary data.</text>
</comment>
<dbReference type="Gene3D" id="3.40.50.1360">
    <property type="match status" value="1"/>
</dbReference>
<keyword evidence="7" id="KW-1185">Reference proteome</keyword>
<dbReference type="GO" id="GO:0003677">
    <property type="term" value="F:DNA binding"/>
    <property type="evidence" value="ECO:0007669"/>
    <property type="project" value="UniProtKB-KW"/>
</dbReference>
<dbReference type="SUPFAM" id="SSF100950">
    <property type="entry name" value="NagB/RpiA/CoA transferase-like"/>
    <property type="match status" value="1"/>
</dbReference>
<dbReference type="AlphaFoldDB" id="E6ME88"/>
<dbReference type="InterPro" id="IPR007324">
    <property type="entry name" value="Sugar-bd_dom_put"/>
</dbReference>
<name>E6ME88_9FIRM</name>
<dbReference type="HOGENOM" id="CLU_054506_1_1_9"/>
<dbReference type="Proteomes" id="UP000004754">
    <property type="component" value="Unassembled WGS sequence"/>
</dbReference>
<keyword evidence="4" id="KW-0804">Transcription</keyword>
<evidence type="ECO:0000313" key="7">
    <source>
        <dbReference type="Proteomes" id="UP000004754"/>
    </source>
</evidence>
<keyword evidence="3" id="KW-0238">DNA-binding</keyword>
<organism evidence="6 7">
    <name type="scientific">Pseudoramibacter alactolyticus ATCC 23263</name>
    <dbReference type="NCBI Taxonomy" id="887929"/>
    <lineage>
        <taxon>Bacteria</taxon>
        <taxon>Bacillati</taxon>
        <taxon>Bacillota</taxon>
        <taxon>Clostridia</taxon>
        <taxon>Eubacteriales</taxon>
        <taxon>Eubacteriaceae</taxon>
        <taxon>Pseudoramibacter</taxon>
    </lineage>
</organism>
<dbReference type="STRING" id="887929.HMP0721_0321"/>
<reference evidence="6 7" key="1">
    <citation type="submission" date="2010-12" db="EMBL/GenBank/DDBJ databases">
        <authorList>
            <person name="Muzny D."/>
            <person name="Qin X."/>
            <person name="Deng J."/>
            <person name="Jiang H."/>
            <person name="Liu Y."/>
            <person name="Qu J."/>
            <person name="Song X.-Z."/>
            <person name="Zhang L."/>
            <person name="Thornton R."/>
            <person name="Coyle M."/>
            <person name="Francisco L."/>
            <person name="Jackson L."/>
            <person name="Javaid M."/>
            <person name="Korchina V."/>
            <person name="Kovar C."/>
            <person name="Mata R."/>
            <person name="Mathew T."/>
            <person name="Ngo R."/>
            <person name="Nguyen L."/>
            <person name="Nguyen N."/>
            <person name="Okwuonu G."/>
            <person name="Ongeri F."/>
            <person name="Pham C."/>
            <person name="Simmons D."/>
            <person name="Wilczek-Boney K."/>
            <person name="Hale W."/>
            <person name="Jakkamsetti A."/>
            <person name="Pham P."/>
            <person name="Ruth R."/>
            <person name="San Lucas F."/>
            <person name="Warren J."/>
            <person name="Zhang J."/>
            <person name="Zhao Z."/>
            <person name="Zhou C."/>
            <person name="Zhu D."/>
            <person name="Lee S."/>
            <person name="Bess C."/>
            <person name="Blankenburg K."/>
            <person name="Forbes L."/>
            <person name="Fu Q."/>
            <person name="Gubbala S."/>
            <person name="Hirani K."/>
            <person name="Jayaseelan J.C."/>
            <person name="Lara F."/>
            <person name="Munidasa M."/>
            <person name="Palculict T."/>
            <person name="Patil S."/>
            <person name="Pu L.-L."/>
            <person name="Saada N."/>
            <person name="Tang L."/>
            <person name="Weissenberger G."/>
            <person name="Zhu Y."/>
            <person name="Hemphill L."/>
            <person name="Shang Y."/>
            <person name="Youmans B."/>
            <person name="Ayvaz T."/>
            <person name="Ross M."/>
            <person name="Santibanez J."/>
            <person name="Aqrawi P."/>
            <person name="Gross S."/>
            <person name="Joshi V."/>
            <person name="Fowler G."/>
            <person name="Nazareth L."/>
            <person name="Reid J."/>
            <person name="Worley K."/>
            <person name="Petrosino J."/>
            <person name="Highlander S."/>
            <person name="Gibbs R."/>
        </authorList>
    </citation>
    <scope>NUCLEOTIDE SEQUENCE [LARGE SCALE GENOMIC DNA]</scope>
    <source>
        <strain evidence="6 7">ATCC 23263</strain>
    </source>
</reference>
<dbReference type="GO" id="GO:0030246">
    <property type="term" value="F:carbohydrate binding"/>
    <property type="evidence" value="ECO:0007669"/>
    <property type="project" value="InterPro"/>
</dbReference>
<dbReference type="Pfam" id="PF04198">
    <property type="entry name" value="Sugar-bind"/>
    <property type="match status" value="1"/>
</dbReference>
<protein>
    <submittedName>
        <fullName evidence="6">Putative sugar-binding domain protein</fullName>
    </submittedName>
</protein>
<dbReference type="PANTHER" id="PTHR34294">
    <property type="entry name" value="TRANSCRIPTIONAL REGULATOR-RELATED"/>
    <property type="match status" value="1"/>
</dbReference>
<dbReference type="InterPro" id="IPR051054">
    <property type="entry name" value="SorC_transcr_regulators"/>
</dbReference>
<accession>E6ME88</accession>
<dbReference type="PANTHER" id="PTHR34294:SF1">
    <property type="entry name" value="TRANSCRIPTIONAL REGULATOR LSRR"/>
    <property type="match status" value="1"/>
</dbReference>
<dbReference type="RefSeq" id="WP_006597740.1">
    <property type="nucleotide sequence ID" value="NZ_GL622359.1"/>
</dbReference>
<dbReference type="EMBL" id="AEQN01000006">
    <property type="protein sequence ID" value="EFV02635.1"/>
    <property type="molecule type" value="Genomic_DNA"/>
</dbReference>
<dbReference type="InterPro" id="IPR037171">
    <property type="entry name" value="NagB/RpiA_transferase-like"/>
</dbReference>
<evidence type="ECO:0000259" key="5">
    <source>
        <dbReference type="Pfam" id="PF04198"/>
    </source>
</evidence>
<dbReference type="eggNOG" id="COG2390">
    <property type="taxonomic scope" value="Bacteria"/>
</dbReference>
<evidence type="ECO:0000256" key="1">
    <source>
        <dbReference type="ARBA" id="ARBA00010466"/>
    </source>
</evidence>